<dbReference type="InterPro" id="IPR011990">
    <property type="entry name" value="TPR-like_helical_dom_sf"/>
</dbReference>
<sequence length="288" mass="33483">MKLIVAIFIAILCHCKVNGQSYKAAFKSDICNCIEEESLKRHLTENAYKTCFRETLPKYATQIDAEIVEEDINQKFYKGQLARKELIISLNYELIYSCDTYYNYLDRERTSKKLIARENAKESELERYNQMVALSPNAMAYYMRAQLQFYLGNIKEAEVDVNKSLEVNPNKDNVKSTRHELLLLAWIYEEQERYSEAIVLYDKIYLGDLDTEVARLRALADKKSGGTEPNMLIINKNTKSSERRIPDDKKRSRSSSRQIKDKAKTKEVKAKTKKKDTSSLRKLLKIGN</sequence>
<dbReference type="SUPFAM" id="SSF48452">
    <property type="entry name" value="TPR-like"/>
    <property type="match status" value="1"/>
</dbReference>
<evidence type="ECO:0000313" key="3">
    <source>
        <dbReference type="EMBL" id="MBC3846748.1"/>
    </source>
</evidence>
<dbReference type="PROSITE" id="PS50005">
    <property type="entry name" value="TPR"/>
    <property type="match status" value="1"/>
</dbReference>
<dbReference type="Gene3D" id="1.25.40.10">
    <property type="entry name" value="Tetratricopeptide repeat domain"/>
    <property type="match status" value="1"/>
</dbReference>
<evidence type="ECO:0000313" key="4">
    <source>
        <dbReference type="Proteomes" id="UP000607435"/>
    </source>
</evidence>
<dbReference type="SMART" id="SM00028">
    <property type="entry name" value="TPR"/>
    <property type="match status" value="1"/>
</dbReference>
<protein>
    <recommendedName>
        <fullName evidence="5">Tetratricopeptide repeat-containing protein</fullName>
    </recommendedName>
</protein>
<organism evidence="3 4">
    <name type="scientific">Winogradskyella echinorum</name>
    <dbReference type="NCBI Taxonomy" id="538189"/>
    <lineage>
        <taxon>Bacteria</taxon>
        <taxon>Pseudomonadati</taxon>
        <taxon>Bacteroidota</taxon>
        <taxon>Flavobacteriia</taxon>
        <taxon>Flavobacteriales</taxon>
        <taxon>Flavobacteriaceae</taxon>
        <taxon>Winogradskyella</taxon>
    </lineage>
</organism>
<feature type="repeat" description="TPR" evidence="1">
    <location>
        <begin position="138"/>
        <end position="171"/>
    </location>
</feature>
<reference evidence="3 4" key="1">
    <citation type="submission" date="2020-08" db="EMBL/GenBank/DDBJ databases">
        <title>Winogradskyella ouciana sp. nov., isolated from the hadal seawater of the Mariana Trench.</title>
        <authorList>
            <person name="He X."/>
        </authorList>
    </citation>
    <scope>NUCLEOTIDE SEQUENCE [LARGE SCALE GENOMIC DNA]</scope>
    <source>
        <strain evidence="3 4">KCTC 22026</strain>
    </source>
</reference>
<gene>
    <name evidence="3" type="ORF">H6H04_10190</name>
</gene>
<accession>A0ABR6Y1X2</accession>
<keyword evidence="1" id="KW-0802">TPR repeat</keyword>
<dbReference type="Proteomes" id="UP000607435">
    <property type="component" value="Unassembled WGS sequence"/>
</dbReference>
<evidence type="ECO:0000256" key="2">
    <source>
        <dbReference type="SAM" id="MobiDB-lite"/>
    </source>
</evidence>
<comment type="caution">
    <text evidence="3">The sequence shown here is derived from an EMBL/GenBank/DDBJ whole genome shotgun (WGS) entry which is preliminary data.</text>
</comment>
<proteinExistence type="predicted"/>
<feature type="compositionally biased region" description="Basic and acidic residues" evidence="2">
    <location>
        <begin position="239"/>
        <end position="250"/>
    </location>
</feature>
<dbReference type="RefSeq" id="WP_186845856.1">
    <property type="nucleotide sequence ID" value="NZ_JACOME010000002.1"/>
</dbReference>
<dbReference type="InterPro" id="IPR019734">
    <property type="entry name" value="TPR_rpt"/>
</dbReference>
<evidence type="ECO:0000256" key="1">
    <source>
        <dbReference type="PROSITE-ProRule" id="PRU00339"/>
    </source>
</evidence>
<name>A0ABR6Y1X2_9FLAO</name>
<feature type="region of interest" description="Disordered" evidence="2">
    <location>
        <begin position="227"/>
        <end position="288"/>
    </location>
</feature>
<keyword evidence="4" id="KW-1185">Reference proteome</keyword>
<evidence type="ECO:0008006" key="5">
    <source>
        <dbReference type="Google" id="ProtNLM"/>
    </source>
</evidence>
<dbReference type="EMBL" id="JACOME010000002">
    <property type="protein sequence ID" value="MBC3846748.1"/>
    <property type="molecule type" value="Genomic_DNA"/>
</dbReference>
<dbReference type="Pfam" id="PF13181">
    <property type="entry name" value="TPR_8"/>
    <property type="match status" value="1"/>
</dbReference>
<feature type="compositionally biased region" description="Basic and acidic residues" evidence="2">
    <location>
        <begin position="258"/>
        <end position="279"/>
    </location>
</feature>